<keyword evidence="3" id="KW-0812">Transmembrane</keyword>
<dbReference type="PANTHER" id="PTHR10582">
    <property type="entry name" value="TRANSIENT RECEPTOR POTENTIAL ION CHANNEL PROTEIN"/>
    <property type="match status" value="1"/>
</dbReference>
<evidence type="ECO:0000256" key="1">
    <source>
        <dbReference type="ARBA" id="ARBA00022737"/>
    </source>
</evidence>
<comment type="caution">
    <text evidence="5">The sequence shown here is derived from an EMBL/GenBank/DDBJ whole genome shotgun (WGS) entry which is preliminary data.</text>
</comment>
<feature type="compositionally biased region" description="Basic and acidic residues" evidence="2">
    <location>
        <begin position="1174"/>
        <end position="1184"/>
    </location>
</feature>
<gene>
    <name evidence="5" type="ORF">PCOR1329_LOCUS62986</name>
</gene>
<feature type="region of interest" description="Disordered" evidence="2">
    <location>
        <begin position="264"/>
        <end position="292"/>
    </location>
</feature>
<feature type="transmembrane region" description="Helical" evidence="3">
    <location>
        <begin position="1003"/>
        <end position="1025"/>
    </location>
</feature>
<feature type="transmembrane region" description="Helical" evidence="3">
    <location>
        <begin position="803"/>
        <end position="825"/>
    </location>
</feature>
<evidence type="ECO:0000313" key="6">
    <source>
        <dbReference type="Proteomes" id="UP001189429"/>
    </source>
</evidence>
<keyword evidence="3" id="KW-1133">Transmembrane helix</keyword>
<dbReference type="CDD" id="cd01040">
    <property type="entry name" value="Mb-like"/>
    <property type="match status" value="2"/>
</dbReference>
<dbReference type="InterPro" id="IPR044399">
    <property type="entry name" value="Mb-like_M"/>
</dbReference>
<dbReference type="InterPro" id="IPR009050">
    <property type="entry name" value="Globin-like_sf"/>
</dbReference>
<feature type="region of interest" description="Disordered" evidence="2">
    <location>
        <begin position="1"/>
        <end position="76"/>
    </location>
</feature>
<evidence type="ECO:0000313" key="5">
    <source>
        <dbReference type="EMBL" id="CAK0879604.1"/>
    </source>
</evidence>
<dbReference type="InterPro" id="IPR012292">
    <property type="entry name" value="Globin/Proto"/>
</dbReference>
<dbReference type="Proteomes" id="UP001189429">
    <property type="component" value="Unassembled WGS sequence"/>
</dbReference>
<sequence>RRRSAPPTGGPAWPTGARTMPSSGRRTPQESGEAEAVAEAGDEQLEGAEDEKEEEEHDEDGEAGDDGEDGEGGAEGEVAQGLDDEMAAKNLTYNAKDVNDQVFEELHLGAMAAEVQGAWNEFLRSAESREAAGEAIYAAVFDAAPSLQALFKTPRAVMAMRFMNGLNQIIASLADPKGLKVVVETLAFQHLDLEVTIPRTVIFRDAIVDLLAVELGARLAKKAREGWYIMLNYVGGAYIYTRLKFADRLKVLASSWATANNKKEDEFAEAMAPAEDEEKEGEEKGENEGDDVKKAVDDQQEIMMGAKKDAPSVKKKKQKSRGWGFGSAKDADKQGPGHEMIKNSEEADGSSFRNTSVPTTYTEMFFFNAAVMGFGQSTWMNEVLASFDTIVTNVANSYRLQEECDVLSLRIAKYRGQINLGEYKAVMLASLRSLVPKDWNSQHEVAWTWLWENVERMLKAHMGKPAAQERALDKLWANLDETSQAMVRREVYSKFFMLAPAGQDFFKQSTTRLHFIADRIVSMTLEIFKDPKKMVEDISALGLRHVGYGIPTDLFGPFVTACVQVVRSLTDDDVAEEAFRWSLSLISRILTRVITEGSTIVMKAINTNSGKALKKAVACAPRGKRALWMLNIQVGTQSISPFMWAIETGSLEAAKAIIVDLLTIRADRDRYYYGMDTLFERHPDVVKRLCVDAPALLVTLFDGLVWRSRTTENGQRRVNYYVKHLLTDSDGTFSKAIEWVTDNGDPKIVCHPVISMVTDVVWSRIAFRTFLMGKMWLLVTLVVFICGTSAMKHTKNGVDNEPIRYTITACRCFIYMFSLGQWMYYHAKHTLKDIRSRNFVHFGIIPLPEYLTGFQDACSCMLTLCLVSMIAMEPILHCFPHRDEDFENNGLFTEVCPQAKGLRKSYSVVAALATIMYFSLTIDLSVFSTRVSAFVLVIFRVLAEVALFLFGLVAVMLSFSCAVSALDHNHKDFEGILASALSMIEITFHMYDTSQYANMVNEQAVLVAVILYIITTVVFFSNLLIAQLNCAYQSTYQDMVGYARLNRGKVVTEAMSFASDLRWQKFLASLRLDERCEFGEGDIGLAGGIQVLEPASTNITTVDMIRRFGGSTSPLAQWPEDDALGEDEDDRMERLEKLIDKAVKRMAGSRGGRRQAGTSSGQGGSSMGQTVSSESDHEPSDDHE</sequence>
<evidence type="ECO:0000256" key="3">
    <source>
        <dbReference type="SAM" id="Phobius"/>
    </source>
</evidence>
<reference evidence="5" key="1">
    <citation type="submission" date="2023-10" db="EMBL/GenBank/DDBJ databases">
        <authorList>
            <person name="Chen Y."/>
            <person name="Shah S."/>
            <person name="Dougan E. K."/>
            <person name="Thang M."/>
            <person name="Chan C."/>
        </authorList>
    </citation>
    <scope>NUCLEOTIDE SEQUENCE [LARGE SCALE GENOMIC DNA]</scope>
</reference>
<feature type="domain" description="Globin" evidence="4">
    <location>
        <begin position="110"/>
        <end position="224"/>
    </location>
</feature>
<dbReference type="Gene3D" id="1.10.490.10">
    <property type="entry name" value="Globins"/>
    <property type="match status" value="2"/>
</dbReference>
<proteinExistence type="predicted"/>
<feature type="transmembrane region" description="Helical" evidence="3">
    <location>
        <begin position="771"/>
        <end position="791"/>
    </location>
</feature>
<feature type="region of interest" description="Disordered" evidence="2">
    <location>
        <begin position="305"/>
        <end position="353"/>
    </location>
</feature>
<feature type="compositionally biased region" description="Low complexity" evidence="2">
    <location>
        <begin position="1"/>
        <end position="19"/>
    </location>
</feature>
<feature type="compositionally biased region" description="Basic and acidic residues" evidence="2">
    <location>
        <begin position="281"/>
        <end position="292"/>
    </location>
</feature>
<feature type="compositionally biased region" description="Acidic residues" evidence="2">
    <location>
        <begin position="40"/>
        <end position="74"/>
    </location>
</feature>
<name>A0ABN9W4C9_9DINO</name>
<evidence type="ECO:0000259" key="4">
    <source>
        <dbReference type="PROSITE" id="PS01033"/>
    </source>
</evidence>
<feature type="compositionally biased region" description="Low complexity" evidence="2">
    <location>
        <begin position="30"/>
        <end position="39"/>
    </location>
</feature>
<feature type="transmembrane region" description="Helical" evidence="3">
    <location>
        <begin position="908"/>
        <end position="927"/>
    </location>
</feature>
<dbReference type="PROSITE" id="PS01033">
    <property type="entry name" value="GLOBIN"/>
    <property type="match status" value="1"/>
</dbReference>
<evidence type="ECO:0000256" key="2">
    <source>
        <dbReference type="SAM" id="MobiDB-lite"/>
    </source>
</evidence>
<feature type="region of interest" description="Disordered" evidence="2">
    <location>
        <begin position="1142"/>
        <end position="1184"/>
    </location>
</feature>
<keyword evidence="3" id="KW-0472">Membrane</keyword>
<keyword evidence="6" id="KW-1185">Reference proteome</keyword>
<dbReference type="InterPro" id="IPR024862">
    <property type="entry name" value="TRPV"/>
</dbReference>
<protein>
    <recommendedName>
        <fullName evidence="4">Globin domain-containing protein</fullName>
    </recommendedName>
</protein>
<dbReference type="SUPFAM" id="SSF46458">
    <property type="entry name" value="Globin-like"/>
    <property type="match status" value="2"/>
</dbReference>
<feature type="transmembrane region" description="Helical" evidence="3">
    <location>
        <begin position="933"/>
        <end position="966"/>
    </location>
</feature>
<dbReference type="InterPro" id="IPR000971">
    <property type="entry name" value="Globin"/>
</dbReference>
<organism evidence="5 6">
    <name type="scientific">Prorocentrum cordatum</name>
    <dbReference type="NCBI Taxonomy" id="2364126"/>
    <lineage>
        <taxon>Eukaryota</taxon>
        <taxon>Sar</taxon>
        <taxon>Alveolata</taxon>
        <taxon>Dinophyceae</taxon>
        <taxon>Prorocentrales</taxon>
        <taxon>Prorocentraceae</taxon>
        <taxon>Prorocentrum</taxon>
    </lineage>
</organism>
<accession>A0ABN9W4C9</accession>
<feature type="non-terminal residue" evidence="5">
    <location>
        <position position="1"/>
    </location>
</feature>
<keyword evidence="1" id="KW-0677">Repeat</keyword>
<dbReference type="PANTHER" id="PTHR10582:SF2">
    <property type="entry name" value="INACTIVE"/>
    <property type="match status" value="1"/>
</dbReference>
<dbReference type="EMBL" id="CAUYUJ010017980">
    <property type="protein sequence ID" value="CAK0879604.1"/>
    <property type="molecule type" value="Genomic_DNA"/>
</dbReference>
<feature type="compositionally biased region" description="Basic and acidic residues" evidence="2">
    <location>
        <begin position="329"/>
        <end position="345"/>
    </location>
</feature>